<accession>A0A6A6D8B3</accession>
<reference evidence="1" key="1">
    <citation type="journal article" date="2020" name="Stud. Mycol.">
        <title>101 Dothideomycetes genomes: a test case for predicting lifestyles and emergence of pathogens.</title>
        <authorList>
            <person name="Haridas S."/>
            <person name="Albert R."/>
            <person name="Binder M."/>
            <person name="Bloem J."/>
            <person name="Labutti K."/>
            <person name="Salamov A."/>
            <person name="Andreopoulos B."/>
            <person name="Baker S."/>
            <person name="Barry K."/>
            <person name="Bills G."/>
            <person name="Bluhm B."/>
            <person name="Cannon C."/>
            <person name="Castanera R."/>
            <person name="Culley D."/>
            <person name="Daum C."/>
            <person name="Ezra D."/>
            <person name="Gonzalez J."/>
            <person name="Henrissat B."/>
            <person name="Kuo A."/>
            <person name="Liang C."/>
            <person name="Lipzen A."/>
            <person name="Lutzoni F."/>
            <person name="Magnuson J."/>
            <person name="Mondo S."/>
            <person name="Nolan M."/>
            <person name="Ohm R."/>
            <person name="Pangilinan J."/>
            <person name="Park H.-J."/>
            <person name="Ramirez L."/>
            <person name="Alfaro M."/>
            <person name="Sun H."/>
            <person name="Tritt A."/>
            <person name="Yoshinaga Y."/>
            <person name="Zwiers L.-H."/>
            <person name="Turgeon B."/>
            <person name="Goodwin S."/>
            <person name="Spatafora J."/>
            <person name="Crous P."/>
            <person name="Grigoriev I."/>
        </authorList>
    </citation>
    <scope>NUCLEOTIDE SEQUENCE</scope>
    <source>
        <strain evidence="1">CBS 207.26</strain>
    </source>
</reference>
<dbReference type="OrthoDB" id="3943529at2759"/>
<keyword evidence="2" id="KW-1185">Reference proteome</keyword>
<dbReference type="EMBL" id="ML994736">
    <property type="protein sequence ID" value="KAF2175315.1"/>
    <property type="molecule type" value="Genomic_DNA"/>
</dbReference>
<dbReference type="InterPro" id="IPR043128">
    <property type="entry name" value="Rev_trsase/Diguanyl_cyclase"/>
</dbReference>
<dbReference type="SUPFAM" id="SSF56672">
    <property type="entry name" value="DNA/RNA polymerases"/>
    <property type="match status" value="1"/>
</dbReference>
<dbReference type="Gene3D" id="3.30.70.270">
    <property type="match status" value="1"/>
</dbReference>
<organism evidence="1 2">
    <name type="scientific">Zopfia rhizophila CBS 207.26</name>
    <dbReference type="NCBI Taxonomy" id="1314779"/>
    <lineage>
        <taxon>Eukaryota</taxon>
        <taxon>Fungi</taxon>
        <taxon>Dikarya</taxon>
        <taxon>Ascomycota</taxon>
        <taxon>Pezizomycotina</taxon>
        <taxon>Dothideomycetes</taxon>
        <taxon>Dothideomycetes incertae sedis</taxon>
        <taxon>Zopfiaceae</taxon>
        <taxon>Zopfia</taxon>
    </lineage>
</organism>
<proteinExistence type="predicted"/>
<feature type="non-terminal residue" evidence="1">
    <location>
        <position position="1"/>
    </location>
</feature>
<evidence type="ECO:0000313" key="2">
    <source>
        <dbReference type="Proteomes" id="UP000800200"/>
    </source>
</evidence>
<name>A0A6A6D8B3_9PEZI</name>
<protein>
    <recommendedName>
        <fullName evidence="3">Reverse transcriptase domain-containing protein</fullName>
    </recommendedName>
</protein>
<evidence type="ECO:0000313" key="1">
    <source>
        <dbReference type="EMBL" id="KAF2175315.1"/>
    </source>
</evidence>
<dbReference type="AlphaFoldDB" id="A0A6A6D8B3"/>
<dbReference type="Proteomes" id="UP000800200">
    <property type="component" value="Unassembled WGS sequence"/>
</dbReference>
<sequence length="49" mass="6008">LYINYRGLNKIIKKNYFTLLLISKMLNYLVDLIKFTKLNLKDAYYYIKI</sequence>
<gene>
    <name evidence="1" type="ORF">K469DRAFT_611068</name>
</gene>
<evidence type="ECO:0008006" key="3">
    <source>
        <dbReference type="Google" id="ProtNLM"/>
    </source>
</evidence>
<dbReference type="InterPro" id="IPR043502">
    <property type="entry name" value="DNA/RNA_pol_sf"/>
</dbReference>